<feature type="region of interest" description="Disordered" evidence="1">
    <location>
        <begin position="42"/>
        <end position="104"/>
    </location>
</feature>
<comment type="caution">
    <text evidence="2">The sequence shown here is derived from an EMBL/GenBank/DDBJ whole genome shotgun (WGS) entry which is preliminary data.</text>
</comment>
<evidence type="ECO:0000256" key="1">
    <source>
        <dbReference type="SAM" id="MobiDB-lite"/>
    </source>
</evidence>
<dbReference type="AlphaFoldDB" id="A0A2T7P0I4"/>
<gene>
    <name evidence="2" type="ORF">C0Q70_12078</name>
</gene>
<name>A0A2T7P0I4_POMCA</name>
<reference evidence="2 3" key="1">
    <citation type="submission" date="2018-04" db="EMBL/GenBank/DDBJ databases">
        <title>The genome of golden apple snail Pomacea canaliculata provides insight into stress tolerance and invasive adaptation.</title>
        <authorList>
            <person name="Liu C."/>
            <person name="Liu B."/>
            <person name="Ren Y."/>
            <person name="Zhang Y."/>
            <person name="Wang H."/>
            <person name="Li S."/>
            <person name="Jiang F."/>
            <person name="Yin L."/>
            <person name="Zhang G."/>
            <person name="Qian W."/>
            <person name="Fan W."/>
        </authorList>
    </citation>
    <scope>NUCLEOTIDE SEQUENCE [LARGE SCALE GENOMIC DNA]</scope>
    <source>
        <strain evidence="2">SZHN2017</strain>
        <tissue evidence="2">Muscle</tissue>
    </source>
</reference>
<feature type="compositionally biased region" description="Polar residues" evidence="1">
    <location>
        <begin position="94"/>
        <end position="104"/>
    </location>
</feature>
<accession>A0A2T7P0I4</accession>
<evidence type="ECO:0000313" key="2">
    <source>
        <dbReference type="EMBL" id="PVD26930.1"/>
    </source>
</evidence>
<dbReference type="EMBL" id="PZQS01000007">
    <property type="protein sequence ID" value="PVD26930.1"/>
    <property type="molecule type" value="Genomic_DNA"/>
</dbReference>
<proteinExistence type="predicted"/>
<feature type="compositionally biased region" description="Pro residues" evidence="1">
    <location>
        <begin position="70"/>
        <end position="87"/>
    </location>
</feature>
<protein>
    <submittedName>
        <fullName evidence="2">Uncharacterized protein</fullName>
    </submittedName>
</protein>
<sequence length="104" mass="10666">MLCVELFLSTKAGNGAGPVSERGTDGLTNPLSILVTPDLAWISPHQSSSGPLHANCSDVDDHAKHGPDIINPPLPSPPPPPPPPPPSSVLRPTGISSVQEAADQ</sequence>
<evidence type="ECO:0000313" key="3">
    <source>
        <dbReference type="Proteomes" id="UP000245119"/>
    </source>
</evidence>
<keyword evidence="3" id="KW-1185">Reference proteome</keyword>
<dbReference type="Proteomes" id="UP000245119">
    <property type="component" value="Linkage Group LG7"/>
</dbReference>
<organism evidence="2 3">
    <name type="scientific">Pomacea canaliculata</name>
    <name type="common">Golden apple snail</name>
    <dbReference type="NCBI Taxonomy" id="400727"/>
    <lineage>
        <taxon>Eukaryota</taxon>
        <taxon>Metazoa</taxon>
        <taxon>Spiralia</taxon>
        <taxon>Lophotrochozoa</taxon>
        <taxon>Mollusca</taxon>
        <taxon>Gastropoda</taxon>
        <taxon>Caenogastropoda</taxon>
        <taxon>Architaenioglossa</taxon>
        <taxon>Ampullarioidea</taxon>
        <taxon>Ampullariidae</taxon>
        <taxon>Pomacea</taxon>
    </lineage>
</organism>